<evidence type="ECO:0000256" key="2">
    <source>
        <dbReference type="ARBA" id="ARBA00022679"/>
    </source>
</evidence>
<evidence type="ECO:0000313" key="4">
    <source>
        <dbReference type="EMBL" id="NMN97771.1"/>
    </source>
</evidence>
<keyword evidence="2 4" id="KW-0808">Transferase</keyword>
<keyword evidence="3" id="KW-0677">Repeat</keyword>
<sequence length="138" mass="15116">MEIDGQPLWVAPSIYVDSKEQGIISLGHRCVLSEHVMLLTHDFSLDRYSEKMGIAPSDMEYETKGKIRIGDYAFIGIRSIIMPGVTIGDGAIVGAGSVVTKSVGDGMVVAGNPARELGTVESAWERNQAQWQLKRRRP</sequence>
<name>A0A848KHY6_9NOCA</name>
<evidence type="ECO:0000313" key="5">
    <source>
        <dbReference type="Proteomes" id="UP000535543"/>
    </source>
</evidence>
<dbReference type="SUPFAM" id="SSF51161">
    <property type="entry name" value="Trimeric LpxA-like enzymes"/>
    <property type="match status" value="1"/>
</dbReference>
<dbReference type="CDD" id="cd04647">
    <property type="entry name" value="LbH_MAT_like"/>
    <property type="match status" value="1"/>
</dbReference>
<comment type="caution">
    <text evidence="4">The sequence shown here is derived from an EMBL/GenBank/DDBJ whole genome shotgun (WGS) entry which is preliminary data.</text>
</comment>
<dbReference type="PANTHER" id="PTHR23416">
    <property type="entry name" value="SIALIC ACID SYNTHASE-RELATED"/>
    <property type="match status" value="1"/>
</dbReference>
<dbReference type="Pfam" id="PF00132">
    <property type="entry name" value="Hexapep"/>
    <property type="match status" value="1"/>
</dbReference>
<dbReference type="InterPro" id="IPR051159">
    <property type="entry name" value="Hexapeptide_acetyltransf"/>
</dbReference>
<dbReference type="GO" id="GO:0005829">
    <property type="term" value="C:cytosol"/>
    <property type="evidence" value="ECO:0007669"/>
    <property type="project" value="TreeGrafter"/>
</dbReference>
<keyword evidence="4" id="KW-0012">Acyltransferase</keyword>
<proteinExistence type="inferred from homology"/>
<dbReference type="AlphaFoldDB" id="A0A848KHY6"/>
<dbReference type="InterPro" id="IPR018357">
    <property type="entry name" value="Hexapep_transf_CS"/>
</dbReference>
<accession>A0A848KHY6</accession>
<reference evidence="4 5" key="1">
    <citation type="submission" date="2019-05" db="EMBL/GenBank/DDBJ databases">
        <authorList>
            <person name="Lee S.D."/>
        </authorList>
    </citation>
    <scope>NUCLEOTIDE SEQUENCE [LARGE SCALE GENOMIC DNA]</scope>
    <source>
        <strain evidence="4 5">YC2-7</strain>
    </source>
</reference>
<dbReference type="PROSITE" id="PS00101">
    <property type="entry name" value="HEXAPEP_TRANSFERASES"/>
    <property type="match status" value="1"/>
</dbReference>
<evidence type="ECO:0000256" key="3">
    <source>
        <dbReference type="ARBA" id="ARBA00022737"/>
    </source>
</evidence>
<keyword evidence="5" id="KW-1185">Reference proteome</keyword>
<protein>
    <submittedName>
        <fullName evidence="4">Acyltransferase</fullName>
    </submittedName>
</protein>
<reference evidence="4 5" key="2">
    <citation type="submission" date="2020-06" db="EMBL/GenBank/DDBJ databases">
        <title>Antribacter stalactiti gen. nov., sp. nov., a new member of the family Nacardiaceae isolated from a cave.</title>
        <authorList>
            <person name="Kim I.S."/>
        </authorList>
    </citation>
    <scope>NUCLEOTIDE SEQUENCE [LARGE SCALE GENOMIC DNA]</scope>
    <source>
        <strain evidence="4 5">YC2-7</strain>
    </source>
</reference>
<dbReference type="Gene3D" id="2.160.10.10">
    <property type="entry name" value="Hexapeptide repeat proteins"/>
    <property type="match status" value="1"/>
</dbReference>
<dbReference type="InterPro" id="IPR011004">
    <property type="entry name" value="Trimer_LpxA-like_sf"/>
</dbReference>
<dbReference type="EMBL" id="VCQU01000008">
    <property type="protein sequence ID" value="NMN97771.1"/>
    <property type="molecule type" value="Genomic_DNA"/>
</dbReference>
<gene>
    <name evidence="4" type="ORF">FGL95_22290</name>
</gene>
<organism evidence="4 5">
    <name type="scientific">Antrihabitans stalactiti</name>
    <dbReference type="NCBI Taxonomy" id="2584121"/>
    <lineage>
        <taxon>Bacteria</taxon>
        <taxon>Bacillati</taxon>
        <taxon>Actinomycetota</taxon>
        <taxon>Actinomycetes</taxon>
        <taxon>Mycobacteriales</taxon>
        <taxon>Nocardiaceae</taxon>
        <taxon>Antrihabitans</taxon>
    </lineage>
</organism>
<comment type="similarity">
    <text evidence="1">Belongs to the transferase hexapeptide repeat family.</text>
</comment>
<dbReference type="InterPro" id="IPR001451">
    <property type="entry name" value="Hexapep"/>
</dbReference>
<dbReference type="GO" id="GO:0008374">
    <property type="term" value="F:O-acyltransferase activity"/>
    <property type="evidence" value="ECO:0007669"/>
    <property type="project" value="TreeGrafter"/>
</dbReference>
<dbReference type="Proteomes" id="UP000535543">
    <property type="component" value="Unassembled WGS sequence"/>
</dbReference>
<dbReference type="PANTHER" id="PTHR23416:SF23">
    <property type="entry name" value="ACETYLTRANSFERASE C18B11.09C-RELATED"/>
    <property type="match status" value="1"/>
</dbReference>
<evidence type="ECO:0000256" key="1">
    <source>
        <dbReference type="ARBA" id="ARBA00007274"/>
    </source>
</evidence>